<dbReference type="STRING" id="755732.Fluta_2855"/>
<evidence type="ECO:0000313" key="1">
    <source>
        <dbReference type="EMBL" id="AEA44834.1"/>
    </source>
</evidence>
<reference evidence="1 2" key="1">
    <citation type="journal article" date="2011" name="Stand. Genomic Sci.">
        <title>Complete genome sequence of the gliding freshwater bacterium Fluviicola taffensis type strain (RW262).</title>
        <authorList>
            <person name="Woyke T."/>
            <person name="Chertkov O."/>
            <person name="Lapidus A."/>
            <person name="Nolan M."/>
            <person name="Lucas S."/>
            <person name="Del Rio T.G."/>
            <person name="Tice H."/>
            <person name="Cheng J.F."/>
            <person name="Tapia R."/>
            <person name="Han C."/>
            <person name="Goodwin L."/>
            <person name="Pitluck S."/>
            <person name="Liolios K."/>
            <person name="Pagani I."/>
            <person name="Ivanova N."/>
            <person name="Huntemann M."/>
            <person name="Mavromatis K."/>
            <person name="Mikhailova N."/>
            <person name="Pati A."/>
            <person name="Chen A."/>
            <person name="Palaniappan K."/>
            <person name="Land M."/>
            <person name="Hauser L."/>
            <person name="Brambilla E.M."/>
            <person name="Rohde M."/>
            <person name="Mwirichia R."/>
            <person name="Sikorski J."/>
            <person name="Tindall B.J."/>
            <person name="Goker M."/>
            <person name="Bristow J."/>
            <person name="Eisen J.A."/>
            <person name="Markowitz V."/>
            <person name="Hugenholtz P."/>
            <person name="Klenk H.P."/>
            <person name="Kyrpides N.C."/>
        </authorList>
    </citation>
    <scope>NUCLEOTIDE SEQUENCE [LARGE SCALE GENOMIC DNA]</scope>
    <source>
        <strain evidence="2">DSM 16823 / RW262 / RW262</strain>
    </source>
</reference>
<dbReference type="EMBL" id="CP002542">
    <property type="protein sequence ID" value="AEA44834.1"/>
    <property type="molecule type" value="Genomic_DNA"/>
</dbReference>
<dbReference type="HOGENOM" id="CLU_049311_3_1_10"/>
<dbReference type="InterPro" id="IPR024078">
    <property type="entry name" value="LmbE-like_dom_sf"/>
</dbReference>
<dbReference type="PANTHER" id="PTHR12993">
    <property type="entry name" value="N-ACETYLGLUCOSAMINYL-PHOSPHATIDYLINOSITOL DE-N-ACETYLASE-RELATED"/>
    <property type="match status" value="1"/>
</dbReference>
<dbReference type="GO" id="GO:0019213">
    <property type="term" value="F:deacetylase activity"/>
    <property type="evidence" value="ECO:0007669"/>
    <property type="project" value="InterPro"/>
</dbReference>
<name>F2IHQ6_FLUTR</name>
<gene>
    <name evidence="1" type="ordered locus">Fluta_2855</name>
</gene>
<dbReference type="RefSeq" id="WP_013687603.1">
    <property type="nucleotide sequence ID" value="NC_015321.1"/>
</dbReference>
<dbReference type="NCBIfam" id="TIGR04001">
    <property type="entry name" value="thiol_BshB1"/>
    <property type="match status" value="1"/>
</dbReference>
<dbReference type="AlphaFoldDB" id="F2IHQ6"/>
<protein>
    <submittedName>
        <fullName evidence="1">LmbE family protein</fullName>
    </submittedName>
</protein>
<evidence type="ECO:0000313" key="2">
    <source>
        <dbReference type="Proteomes" id="UP000007463"/>
    </source>
</evidence>
<dbReference type="InterPro" id="IPR003737">
    <property type="entry name" value="GlcNAc_PI_deacetylase-related"/>
</dbReference>
<dbReference type="KEGG" id="fte:Fluta_2855"/>
<dbReference type="GO" id="GO:0071793">
    <property type="term" value="P:bacillithiol biosynthetic process"/>
    <property type="evidence" value="ECO:0007669"/>
    <property type="project" value="InterPro"/>
</dbReference>
<dbReference type="GO" id="GO:0016811">
    <property type="term" value="F:hydrolase activity, acting on carbon-nitrogen (but not peptide) bonds, in linear amides"/>
    <property type="evidence" value="ECO:0007669"/>
    <property type="project" value="TreeGrafter"/>
</dbReference>
<dbReference type="SUPFAM" id="SSF102588">
    <property type="entry name" value="LmbE-like"/>
    <property type="match status" value="1"/>
</dbReference>
<dbReference type="Pfam" id="PF02585">
    <property type="entry name" value="PIG-L"/>
    <property type="match status" value="1"/>
</dbReference>
<dbReference type="Proteomes" id="UP000007463">
    <property type="component" value="Chromosome"/>
</dbReference>
<dbReference type="PANTHER" id="PTHR12993:SF30">
    <property type="entry name" value="N-ACETYL-ALPHA-D-GLUCOSAMINYL L-MALATE DEACETYLASE 1"/>
    <property type="match status" value="1"/>
</dbReference>
<keyword evidence="2" id="KW-1185">Reference proteome</keyword>
<dbReference type="OrthoDB" id="9778719at2"/>
<dbReference type="Gene3D" id="3.40.50.10320">
    <property type="entry name" value="LmbE-like"/>
    <property type="match status" value="1"/>
</dbReference>
<reference evidence="2" key="2">
    <citation type="submission" date="2011-02" db="EMBL/GenBank/DDBJ databases">
        <title>The complete genome of Fluviicola taffensis DSM 16823.</title>
        <authorList>
            <consortium name="US DOE Joint Genome Institute (JGI-PGF)"/>
            <person name="Lucas S."/>
            <person name="Copeland A."/>
            <person name="Lapidus A."/>
            <person name="Bruce D."/>
            <person name="Goodwin L."/>
            <person name="Pitluck S."/>
            <person name="Kyrpides N."/>
            <person name="Mavromatis K."/>
            <person name="Ivanova N."/>
            <person name="Mikhailova N."/>
            <person name="Pagani I."/>
            <person name="Chertkov O."/>
            <person name="Detter J.C."/>
            <person name="Han C."/>
            <person name="Tapia R."/>
            <person name="Land M."/>
            <person name="Hauser L."/>
            <person name="Markowitz V."/>
            <person name="Cheng J.-F."/>
            <person name="Hugenholtz P."/>
            <person name="Woyke T."/>
            <person name="Wu D."/>
            <person name="Tindall B."/>
            <person name="Pomrenke H.G."/>
            <person name="Brambilla E."/>
            <person name="Klenk H.-P."/>
            <person name="Eisen J.A."/>
        </authorList>
    </citation>
    <scope>NUCLEOTIDE SEQUENCE [LARGE SCALE GENOMIC DNA]</scope>
    <source>
        <strain evidence="2">DSM 16823 / RW262 / RW262</strain>
    </source>
</reference>
<organism evidence="1 2">
    <name type="scientific">Fluviicola taffensis (strain DSM 16823 / NCIMB 13979 / RW262)</name>
    <dbReference type="NCBI Taxonomy" id="755732"/>
    <lineage>
        <taxon>Bacteria</taxon>
        <taxon>Pseudomonadati</taxon>
        <taxon>Bacteroidota</taxon>
        <taxon>Flavobacteriia</taxon>
        <taxon>Flavobacteriales</taxon>
        <taxon>Crocinitomicaceae</taxon>
        <taxon>Fluviicola</taxon>
    </lineage>
</organism>
<dbReference type="InterPro" id="IPR023842">
    <property type="entry name" value="Bacillithiol_biosynth_BshB1"/>
</dbReference>
<accession>F2IHQ6</accession>
<dbReference type="eggNOG" id="COG2120">
    <property type="taxonomic scope" value="Bacteria"/>
</dbReference>
<sequence length="239" mass="26988">MSQIDILAIGAHPDDVELSAAGTLLKHRSMGFTTGIIDLTQGELGSRGTKETRYEEAQAASEILGLTDRVNLKMADGFFEHSEENLRLIIEQIRRFKPQIVLLNAVSDRHPDHGKGSKLASEACFLAGLRRIETSWGGVAQEAHRPKFVYHYIQDRYLKPDFAIDVTEFVEQKFDSIKAYKTQFWDPSSSEPKTPISGEEFFEFLRGRMAEFGRSIGVRYAEGYTVERLIGVDSLLDLR</sequence>
<proteinExistence type="predicted"/>